<feature type="domain" description="Response regulatory" evidence="8">
    <location>
        <begin position="2"/>
        <end position="117"/>
    </location>
</feature>
<keyword evidence="3" id="KW-0805">Transcription regulation</keyword>
<dbReference type="SUPFAM" id="SSF52172">
    <property type="entry name" value="CheY-like"/>
    <property type="match status" value="1"/>
</dbReference>
<dbReference type="KEGG" id="sulj:SJPD1_0218"/>
<dbReference type="Pfam" id="PF00486">
    <property type="entry name" value="Trans_reg_C"/>
    <property type="match status" value="1"/>
</dbReference>
<accession>A0A290HA49</accession>
<feature type="DNA-binding region" description="OmpR/PhoB-type" evidence="7">
    <location>
        <begin position="125"/>
        <end position="220"/>
    </location>
</feature>
<dbReference type="GO" id="GO:0032993">
    <property type="term" value="C:protein-DNA complex"/>
    <property type="evidence" value="ECO:0007669"/>
    <property type="project" value="TreeGrafter"/>
</dbReference>
<evidence type="ECO:0000313" key="10">
    <source>
        <dbReference type="EMBL" id="ATB68347.1"/>
    </source>
</evidence>
<dbReference type="PANTHER" id="PTHR48111:SF1">
    <property type="entry name" value="TWO-COMPONENT RESPONSE REGULATOR ORR33"/>
    <property type="match status" value="1"/>
</dbReference>
<protein>
    <submittedName>
        <fullName evidence="10">Transcriptional regulatory protein BasR</fullName>
    </submittedName>
</protein>
<feature type="modified residue" description="4-aspartylphosphate" evidence="6">
    <location>
        <position position="51"/>
    </location>
</feature>
<dbReference type="GO" id="GO:0000156">
    <property type="term" value="F:phosphorelay response regulator activity"/>
    <property type="evidence" value="ECO:0007669"/>
    <property type="project" value="TreeGrafter"/>
</dbReference>
<evidence type="ECO:0000256" key="6">
    <source>
        <dbReference type="PROSITE-ProRule" id="PRU00169"/>
    </source>
</evidence>
<name>A0A290HA49_9BACT</name>
<feature type="domain" description="OmpR/PhoB-type" evidence="9">
    <location>
        <begin position="125"/>
        <end position="220"/>
    </location>
</feature>
<dbReference type="AlphaFoldDB" id="A0A290HA49"/>
<dbReference type="SMART" id="SM00862">
    <property type="entry name" value="Trans_reg_C"/>
    <property type="match status" value="1"/>
</dbReference>
<dbReference type="Gene3D" id="3.40.50.2300">
    <property type="match status" value="1"/>
</dbReference>
<dbReference type="GO" id="GO:0005829">
    <property type="term" value="C:cytosol"/>
    <property type="evidence" value="ECO:0007669"/>
    <property type="project" value="TreeGrafter"/>
</dbReference>
<evidence type="ECO:0000256" key="4">
    <source>
        <dbReference type="ARBA" id="ARBA00023125"/>
    </source>
</evidence>
<organism evidence="10 11">
    <name type="scientific">Sulfurospirillum diekertiae</name>
    <dbReference type="NCBI Taxonomy" id="1854492"/>
    <lineage>
        <taxon>Bacteria</taxon>
        <taxon>Pseudomonadati</taxon>
        <taxon>Campylobacterota</taxon>
        <taxon>Epsilonproteobacteria</taxon>
        <taxon>Campylobacterales</taxon>
        <taxon>Sulfurospirillaceae</taxon>
        <taxon>Sulfurospirillum</taxon>
    </lineage>
</organism>
<dbReference type="GO" id="GO:0000976">
    <property type="term" value="F:transcription cis-regulatory region binding"/>
    <property type="evidence" value="ECO:0007669"/>
    <property type="project" value="TreeGrafter"/>
</dbReference>
<evidence type="ECO:0000256" key="5">
    <source>
        <dbReference type="ARBA" id="ARBA00023163"/>
    </source>
</evidence>
<dbReference type="Gene3D" id="6.10.250.690">
    <property type="match status" value="1"/>
</dbReference>
<dbReference type="InterPro" id="IPR001789">
    <property type="entry name" value="Sig_transdc_resp-reg_receiver"/>
</dbReference>
<dbReference type="CDD" id="cd00383">
    <property type="entry name" value="trans_reg_C"/>
    <property type="match status" value="1"/>
</dbReference>
<dbReference type="CDD" id="cd17624">
    <property type="entry name" value="REC_OmpR_PmrA-like"/>
    <property type="match status" value="1"/>
</dbReference>
<dbReference type="PROSITE" id="PS51755">
    <property type="entry name" value="OMPR_PHOB"/>
    <property type="match status" value="1"/>
</dbReference>
<dbReference type="PANTHER" id="PTHR48111">
    <property type="entry name" value="REGULATOR OF RPOS"/>
    <property type="match status" value="1"/>
</dbReference>
<reference evidence="11" key="1">
    <citation type="submission" date="2017-09" db="EMBL/GenBank/DDBJ databases">
        <title>The complete genome of Sulfurospirillum sp. JPD-1.</title>
        <authorList>
            <person name="Goris T."/>
        </authorList>
    </citation>
    <scope>NUCLEOTIDE SEQUENCE [LARGE SCALE GENOMIC DNA]</scope>
    <source>
        <strain evidence="11">JPD-1</strain>
    </source>
</reference>
<dbReference type="EMBL" id="CP023275">
    <property type="protein sequence ID" value="ATB68347.1"/>
    <property type="molecule type" value="Genomic_DNA"/>
</dbReference>
<dbReference type="InterPro" id="IPR036388">
    <property type="entry name" value="WH-like_DNA-bd_sf"/>
</dbReference>
<dbReference type="PROSITE" id="PS50110">
    <property type="entry name" value="RESPONSE_REGULATORY"/>
    <property type="match status" value="1"/>
</dbReference>
<dbReference type="InterPro" id="IPR011006">
    <property type="entry name" value="CheY-like_superfamily"/>
</dbReference>
<keyword evidence="1 6" id="KW-0597">Phosphoprotein</keyword>
<evidence type="ECO:0000256" key="1">
    <source>
        <dbReference type="ARBA" id="ARBA00022553"/>
    </source>
</evidence>
<gene>
    <name evidence="10" type="ORF">SJPD1_0218</name>
</gene>
<evidence type="ECO:0000256" key="2">
    <source>
        <dbReference type="ARBA" id="ARBA00023012"/>
    </source>
</evidence>
<dbReference type="SMART" id="SM00448">
    <property type="entry name" value="REC"/>
    <property type="match status" value="1"/>
</dbReference>
<keyword evidence="2" id="KW-0902">Two-component regulatory system</keyword>
<dbReference type="InterPro" id="IPR001867">
    <property type="entry name" value="OmpR/PhoB-type_DNA-bd"/>
</dbReference>
<sequence>MKILIIEDDIELLKNLADSLKQDCFTVVTAQTGKMALQKYTEDVFDLVLLDLNLPDMDGIDILEKIRKGKVPSVHVLILTAKYELEDKVIGLDAGADDYLAKPFSMVELKARIRAILRRSSTNKQIKLHINNIEINIAERKVLKDDTEINLTPKEFSILELFFYNKNSILTPTQIAEHIYTDYFDKSSHIINMHIKNIRTKLQNQTIIETIRGVGFRLNS</sequence>
<dbReference type="RefSeq" id="WP_096045587.1">
    <property type="nucleotide sequence ID" value="NZ_CP023275.1"/>
</dbReference>
<evidence type="ECO:0000256" key="7">
    <source>
        <dbReference type="PROSITE-ProRule" id="PRU01091"/>
    </source>
</evidence>
<dbReference type="Pfam" id="PF00072">
    <property type="entry name" value="Response_reg"/>
    <property type="match status" value="1"/>
</dbReference>
<evidence type="ECO:0000259" key="9">
    <source>
        <dbReference type="PROSITE" id="PS51755"/>
    </source>
</evidence>
<dbReference type="Proteomes" id="UP000217349">
    <property type="component" value="Chromosome"/>
</dbReference>
<proteinExistence type="predicted"/>
<dbReference type="InterPro" id="IPR039420">
    <property type="entry name" value="WalR-like"/>
</dbReference>
<evidence type="ECO:0000259" key="8">
    <source>
        <dbReference type="PROSITE" id="PS50110"/>
    </source>
</evidence>
<keyword evidence="5" id="KW-0804">Transcription</keyword>
<dbReference type="Gene3D" id="1.10.10.10">
    <property type="entry name" value="Winged helix-like DNA-binding domain superfamily/Winged helix DNA-binding domain"/>
    <property type="match status" value="1"/>
</dbReference>
<evidence type="ECO:0000313" key="11">
    <source>
        <dbReference type="Proteomes" id="UP000217349"/>
    </source>
</evidence>
<evidence type="ECO:0000256" key="3">
    <source>
        <dbReference type="ARBA" id="ARBA00023015"/>
    </source>
</evidence>
<keyword evidence="4 7" id="KW-0238">DNA-binding</keyword>
<dbReference type="OrthoDB" id="368799at2"/>
<dbReference type="GO" id="GO:0006355">
    <property type="term" value="P:regulation of DNA-templated transcription"/>
    <property type="evidence" value="ECO:0007669"/>
    <property type="project" value="InterPro"/>
</dbReference>